<comment type="caution">
    <text evidence="2">The sequence shown here is derived from an EMBL/GenBank/DDBJ whole genome shotgun (WGS) entry which is preliminary data.</text>
</comment>
<protein>
    <submittedName>
        <fullName evidence="2">Uncharacterized protein</fullName>
    </submittedName>
</protein>
<feature type="region of interest" description="Disordered" evidence="1">
    <location>
        <begin position="94"/>
        <end position="248"/>
    </location>
</feature>
<proteinExistence type="predicted"/>
<evidence type="ECO:0000256" key="1">
    <source>
        <dbReference type="SAM" id="MobiDB-lite"/>
    </source>
</evidence>
<organism evidence="2 3">
    <name type="scientific">Collybia nuda</name>
    <dbReference type="NCBI Taxonomy" id="64659"/>
    <lineage>
        <taxon>Eukaryota</taxon>
        <taxon>Fungi</taxon>
        <taxon>Dikarya</taxon>
        <taxon>Basidiomycota</taxon>
        <taxon>Agaricomycotina</taxon>
        <taxon>Agaricomycetes</taxon>
        <taxon>Agaricomycetidae</taxon>
        <taxon>Agaricales</taxon>
        <taxon>Tricholomatineae</taxon>
        <taxon>Clitocybaceae</taxon>
        <taxon>Collybia</taxon>
    </lineage>
</organism>
<gene>
    <name evidence="2" type="ORF">BDZ94DRAFT_1310482</name>
</gene>
<dbReference type="EMBL" id="MU150282">
    <property type="protein sequence ID" value="KAF9461601.1"/>
    <property type="molecule type" value="Genomic_DNA"/>
</dbReference>
<keyword evidence="3" id="KW-1185">Reference proteome</keyword>
<sequence>MEELQESLAVAGVVVYTSCWHFSLAGVAGVVGFLNSAVAGVVEQLLLELLACCWLVVEESLAYWLDLYSWDKARIYIIMPAAVSELLDSQQSLVHVPTQKRNRSEREEEDDSQEEDERPTKRVRVYRLRSPSSSVPEPSKRRKERDEDMVEPTSSVEARGRTEEQGGGPTPDPEEEQGGGPTPDPEEEQGGGPTPDPEDEQVPEDEEDNLVNPEPTDRANSEDEDGEPEQTPPDDEDEDEEPSHVPGAKALEARFAEEDAIRLEKEEREKAVRRRVRLRSAAIADRALTTLGNIAQLAVRIMHWDEGNSETRENSALTYIWINYDGFIDEYIDTRVLTLLDPDSATLLESIENASQKATPLERLCALDVALVNRTTHPGISTWLHSVVSTVANLMWSKEWHDQPRRSGFKKQYLEAVFPLVAAPEIRLINNRYGEKSKKSCREIATALRAFKKRQERLVTARNHTWRLYKTFGANVIVEPNFLPVDGFKPRHRSKTYAAVLDLTCRRYRSKMEGSMEYDEFKQGQRPHFVDEDEAWESYLNQSHETSTLNLVMVFKKCLPAPVANWIQVFLMEHTPEPVKDTRIREDELSSGDEAGTSSRRG</sequence>
<evidence type="ECO:0000313" key="2">
    <source>
        <dbReference type="EMBL" id="KAF9461601.1"/>
    </source>
</evidence>
<dbReference type="AlphaFoldDB" id="A0A9P6CDB0"/>
<dbReference type="Proteomes" id="UP000807353">
    <property type="component" value="Unassembled WGS sequence"/>
</dbReference>
<evidence type="ECO:0000313" key="3">
    <source>
        <dbReference type="Proteomes" id="UP000807353"/>
    </source>
</evidence>
<dbReference type="OrthoDB" id="2924517at2759"/>
<feature type="compositionally biased region" description="Acidic residues" evidence="1">
    <location>
        <begin position="107"/>
        <end position="117"/>
    </location>
</feature>
<reference evidence="2" key="1">
    <citation type="submission" date="2020-11" db="EMBL/GenBank/DDBJ databases">
        <authorList>
            <consortium name="DOE Joint Genome Institute"/>
            <person name="Ahrendt S."/>
            <person name="Riley R."/>
            <person name="Andreopoulos W."/>
            <person name="Labutti K."/>
            <person name="Pangilinan J."/>
            <person name="Ruiz-Duenas F.J."/>
            <person name="Barrasa J.M."/>
            <person name="Sanchez-Garcia M."/>
            <person name="Camarero S."/>
            <person name="Miyauchi S."/>
            <person name="Serrano A."/>
            <person name="Linde D."/>
            <person name="Babiker R."/>
            <person name="Drula E."/>
            <person name="Ayuso-Fernandez I."/>
            <person name="Pacheco R."/>
            <person name="Padilla G."/>
            <person name="Ferreira P."/>
            <person name="Barriuso J."/>
            <person name="Kellner H."/>
            <person name="Castanera R."/>
            <person name="Alfaro M."/>
            <person name="Ramirez L."/>
            <person name="Pisabarro A.G."/>
            <person name="Kuo A."/>
            <person name="Tritt A."/>
            <person name="Lipzen A."/>
            <person name="He G."/>
            <person name="Yan M."/>
            <person name="Ng V."/>
            <person name="Cullen D."/>
            <person name="Martin F."/>
            <person name="Rosso M.-N."/>
            <person name="Henrissat B."/>
            <person name="Hibbett D."/>
            <person name="Martinez A.T."/>
            <person name="Grigoriev I.V."/>
        </authorList>
    </citation>
    <scope>NUCLEOTIDE SEQUENCE</scope>
    <source>
        <strain evidence="2">CBS 247.69</strain>
    </source>
</reference>
<feature type="compositionally biased region" description="Acidic residues" evidence="1">
    <location>
        <begin position="222"/>
        <end position="241"/>
    </location>
</feature>
<name>A0A9P6CDB0_9AGAR</name>
<feature type="region of interest" description="Disordered" evidence="1">
    <location>
        <begin position="581"/>
        <end position="602"/>
    </location>
</feature>
<accession>A0A9P6CDB0</accession>
<feature type="compositionally biased region" description="Acidic residues" evidence="1">
    <location>
        <begin position="196"/>
        <end position="209"/>
    </location>
</feature>